<accession>A0A8S5PXS6</accession>
<name>A0A8S5PXS6_9CAUD</name>
<organism evidence="1">
    <name type="scientific">Podoviridae sp. ctFbF42</name>
    <dbReference type="NCBI Taxonomy" id="2825233"/>
    <lineage>
        <taxon>Viruses</taxon>
        <taxon>Duplodnaviria</taxon>
        <taxon>Heunggongvirae</taxon>
        <taxon>Uroviricota</taxon>
        <taxon>Caudoviricetes</taxon>
    </lineage>
</organism>
<sequence>MGKAPKGIIFRGSMRRIFPACTISLVQICL</sequence>
<reference evidence="1" key="1">
    <citation type="journal article" date="2021" name="Proc. Natl. Acad. Sci. U.S.A.">
        <title>A Catalog of Tens of Thousands of Viruses from Human Metagenomes Reveals Hidden Associations with Chronic Diseases.</title>
        <authorList>
            <person name="Tisza M.J."/>
            <person name="Buck C.B."/>
        </authorList>
    </citation>
    <scope>NUCLEOTIDE SEQUENCE</scope>
    <source>
        <strain evidence="1">CtFbF42</strain>
    </source>
</reference>
<evidence type="ECO:0000313" key="1">
    <source>
        <dbReference type="EMBL" id="DAE11245.1"/>
    </source>
</evidence>
<proteinExistence type="predicted"/>
<dbReference type="EMBL" id="BK015529">
    <property type="protein sequence ID" value="DAE11245.1"/>
    <property type="molecule type" value="Genomic_DNA"/>
</dbReference>
<protein>
    <submittedName>
        <fullName evidence="1">Uncharacterized protein</fullName>
    </submittedName>
</protein>